<dbReference type="AlphaFoldDB" id="A0A0C1YMX5"/>
<gene>
    <name evidence="1" type="ORF">H735_29675</name>
</gene>
<evidence type="ECO:0000313" key="1">
    <source>
        <dbReference type="EMBL" id="KIF45444.1"/>
    </source>
</evidence>
<name>A0A0C1YMX5_9VIBR</name>
<proteinExistence type="predicted"/>
<dbReference type="RefSeq" id="WP_020198179.1">
    <property type="nucleotide sequence ID" value="NZ_BAOH01000289.1"/>
</dbReference>
<dbReference type="Proteomes" id="UP000031586">
    <property type="component" value="Unassembled WGS sequence"/>
</dbReference>
<reference evidence="1 2" key="1">
    <citation type="submission" date="2014-07" db="EMBL/GenBank/DDBJ databases">
        <title>Unique and conserved regions in Vibrio harveyi and related species in comparison with the shrimp pathogen Vibrio harveyi CAIM 1792.</title>
        <authorList>
            <person name="Espinoza-Valles I."/>
            <person name="Vora G."/>
            <person name="Leekitcharoenphon P."/>
            <person name="Ussery D."/>
            <person name="Hoj L."/>
            <person name="Gomez-Gil B."/>
        </authorList>
    </citation>
    <scope>NUCLEOTIDE SEQUENCE [LARGE SCALE GENOMIC DNA]</scope>
    <source>
        <strain evidence="2">CAIM 1854 / LMG 25443</strain>
    </source>
</reference>
<sequence length="69" mass="7793">MATKTIIVRNFGSFYDVCDNELVYGHNVHCTFYVAPNETKSMEALLQEKGGVKLTTSTKNYFQKIGINI</sequence>
<organism evidence="1 2">
    <name type="scientific">Vibrio owensii CAIM 1854 = LMG 25443</name>
    <dbReference type="NCBI Taxonomy" id="1229493"/>
    <lineage>
        <taxon>Bacteria</taxon>
        <taxon>Pseudomonadati</taxon>
        <taxon>Pseudomonadota</taxon>
        <taxon>Gammaproteobacteria</taxon>
        <taxon>Vibrionales</taxon>
        <taxon>Vibrionaceae</taxon>
        <taxon>Vibrio</taxon>
    </lineage>
</organism>
<dbReference type="PATRIC" id="fig|1229493.5.peg.6013"/>
<evidence type="ECO:0000313" key="2">
    <source>
        <dbReference type="Proteomes" id="UP000031586"/>
    </source>
</evidence>
<accession>A0A0C1YMX5</accession>
<comment type="caution">
    <text evidence="1">The sequence shown here is derived from an EMBL/GenBank/DDBJ whole genome shotgun (WGS) entry which is preliminary data.</text>
</comment>
<protein>
    <submittedName>
        <fullName evidence="1">Uncharacterized protein</fullName>
    </submittedName>
</protein>
<dbReference type="EMBL" id="JPRD01000083">
    <property type="protein sequence ID" value="KIF45444.1"/>
    <property type="molecule type" value="Genomic_DNA"/>
</dbReference>